<dbReference type="Pfam" id="PF07690">
    <property type="entry name" value="MFS_1"/>
    <property type="match status" value="1"/>
</dbReference>
<feature type="transmembrane region" description="Helical" evidence="6">
    <location>
        <begin position="398"/>
        <end position="420"/>
    </location>
</feature>
<gene>
    <name evidence="8" type="primary">sauU</name>
    <name evidence="8" type="ORF">MM817_00804</name>
</gene>
<feature type="transmembrane region" description="Helical" evidence="6">
    <location>
        <begin position="12"/>
        <end position="28"/>
    </location>
</feature>
<comment type="subcellular location">
    <subcellularLocation>
        <location evidence="1">Cell membrane</location>
        <topology evidence="1">Multi-pass membrane protein</topology>
    </subcellularLocation>
</comment>
<name>A0A9X2ABB9_9BACL</name>
<sequence>MNEVVAGKSRIRWMMMGMVFLIVVVNYLDRANIGVAEPLITSALHFSPLQMGVIFSATVWGLFLGELPGGIMASVWGPRKLYTFALIGWSIFMVLPLLTTSFTGWMWIRVGFGFFEGMTWGIASMVGVRWFPTKERGKAMALQNMGLAVGSAIGAPLITLLMLVLSWQWAFVIIAALGIIMALVWWNLASDFPTDSTKVNHAELEYIIQGQEKVEDQGQKPAVLKTLQYVVKKPSLWALVVANWTLAYFLFTLTSWLPAYLHTARGLSLPKTGLVAALPWILAAISIPFSGWLTDHLLARYGSYRWARAIPTSGGLFVGGILLFPAISVHSVALGVALLSISFAFVLMQLGPVWTIPTDVGGTFGAGIAAGFANTLIQTGGIIAPLLMGYLVQTTNSYSLGFEITGAIVFVSGILFPILYRGPIDFHEGHPARIALSIDTPTSISRS</sequence>
<feature type="transmembrane region" description="Helical" evidence="6">
    <location>
        <begin position="169"/>
        <end position="188"/>
    </location>
</feature>
<evidence type="ECO:0000259" key="7">
    <source>
        <dbReference type="PROSITE" id="PS50850"/>
    </source>
</evidence>
<dbReference type="GO" id="GO:0005886">
    <property type="term" value="C:plasma membrane"/>
    <property type="evidence" value="ECO:0007669"/>
    <property type="project" value="UniProtKB-SubCell"/>
</dbReference>
<dbReference type="InterPro" id="IPR020846">
    <property type="entry name" value="MFS_dom"/>
</dbReference>
<protein>
    <submittedName>
        <fullName evidence="8">Sulfoacetate transporter SauU</fullName>
    </submittedName>
</protein>
<feature type="transmembrane region" description="Helical" evidence="6">
    <location>
        <begin position="333"/>
        <end position="356"/>
    </location>
</feature>
<organism evidence="8 9">
    <name type="scientific">Sulfoacidibacillus ferrooxidans</name>
    <dbReference type="NCBI Taxonomy" id="2005001"/>
    <lineage>
        <taxon>Bacteria</taxon>
        <taxon>Bacillati</taxon>
        <taxon>Bacillota</taxon>
        <taxon>Bacilli</taxon>
        <taxon>Bacillales</taxon>
        <taxon>Alicyclobacillaceae</taxon>
        <taxon>Sulfoacidibacillus</taxon>
    </lineage>
</organism>
<feature type="transmembrane region" description="Helical" evidence="6">
    <location>
        <begin position="236"/>
        <end position="257"/>
    </location>
</feature>
<evidence type="ECO:0000256" key="1">
    <source>
        <dbReference type="ARBA" id="ARBA00004651"/>
    </source>
</evidence>
<dbReference type="Gene3D" id="1.20.1250.20">
    <property type="entry name" value="MFS general substrate transporter like domains"/>
    <property type="match status" value="2"/>
</dbReference>
<dbReference type="PANTHER" id="PTHR11662">
    <property type="entry name" value="SOLUTE CARRIER FAMILY 17"/>
    <property type="match status" value="1"/>
</dbReference>
<proteinExistence type="predicted"/>
<evidence type="ECO:0000256" key="4">
    <source>
        <dbReference type="ARBA" id="ARBA00022989"/>
    </source>
</evidence>
<dbReference type="GO" id="GO:0022857">
    <property type="term" value="F:transmembrane transporter activity"/>
    <property type="evidence" value="ECO:0007669"/>
    <property type="project" value="InterPro"/>
</dbReference>
<feature type="transmembrane region" description="Helical" evidence="6">
    <location>
        <begin position="144"/>
        <end position="163"/>
    </location>
</feature>
<dbReference type="InterPro" id="IPR050382">
    <property type="entry name" value="MFS_Na/Anion_cotransporter"/>
</dbReference>
<dbReference type="InterPro" id="IPR011701">
    <property type="entry name" value="MFS"/>
</dbReference>
<keyword evidence="5 6" id="KW-0472">Membrane</keyword>
<evidence type="ECO:0000313" key="9">
    <source>
        <dbReference type="Proteomes" id="UP001139263"/>
    </source>
</evidence>
<feature type="transmembrane region" description="Helical" evidence="6">
    <location>
        <begin position="368"/>
        <end position="392"/>
    </location>
</feature>
<dbReference type="RefSeq" id="WP_241712129.1">
    <property type="nucleotide sequence ID" value="NZ_JALBUF010000001.1"/>
</dbReference>
<dbReference type="PANTHER" id="PTHR11662:SF399">
    <property type="entry name" value="FI19708P1-RELATED"/>
    <property type="match status" value="1"/>
</dbReference>
<feature type="transmembrane region" description="Helical" evidence="6">
    <location>
        <begin position="277"/>
        <end position="294"/>
    </location>
</feature>
<feature type="domain" description="Major facilitator superfamily (MFS) profile" evidence="7">
    <location>
        <begin position="15"/>
        <end position="424"/>
    </location>
</feature>
<accession>A0A9X2ABB9</accession>
<keyword evidence="4 6" id="KW-1133">Transmembrane helix</keyword>
<dbReference type="AlphaFoldDB" id="A0A9X2ABB9"/>
<evidence type="ECO:0000256" key="2">
    <source>
        <dbReference type="ARBA" id="ARBA00022448"/>
    </source>
</evidence>
<keyword evidence="9" id="KW-1185">Reference proteome</keyword>
<dbReference type="PROSITE" id="PS50850">
    <property type="entry name" value="MFS"/>
    <property type="match status" value="1"/>
</dbReference>
<keyword evidence="3 6" id="KW-0812">Transmembrane</keyword>
<dbReference type="EMBL" id="JALBUF010000001">
    <property type="protein sequence ID" value="MCI0182544.1"/>
    <property type="molecule type" value="Genomic_DNA"/>
</dbReference>
<comment type="caution">
    <text evidence="8">The sequence shown here is derived from an EMBL/GenBank/DDBJ whole genome shotgun (WGS) entry which is preliminary data.</text>
</comment>
<dbReference type="SUPFAM" id="SSF103473">
    <property type="entry name" value="MFS general substrate transporter"/>
    <property type="match status" value="1"/>
</dbReference>
<evidence type="ECO:0000256" key="3">
    <source>
        <dbReference type="ARBA" id="ARBA00022692"/>
    </source>
</evidence>
<feature type="transmembrane region" description="Helical" evidence="6">
    <location>
        <begin position="48"/>
        <end position="69"/>
    </location>
</feature>
<dbReference type="CDD" id="cd17319">
    <property type="entry name" value="MFS_ExuT_GudP_like"/>
    <property type="match status" value="1"/>
</dbReference>
<evidence type="ECO:0000256" key="5">
    <source>
        <dbReference type="ARBA" id="ARBA00023136"/>
    </source>
</evidence>
<reference evidence="8" key="1">
    <citation type="submission" date="2022-03" db="EMBL/GenBank/DDBJ databases">
        <title>Draft Genome Sequence of Firmicute Strain S0AB, a Heterotrophic Iron/Sulfur-Oxidizing Extreme Acidophile.</title>
        <authorList>
            <person name="Vergara E."/>
            <person name="Pakostova E."/>
            <person name="Johnson D.B."/>
            <person name="Holmes D.S."/>
        </authorList>
    </citation>
    <scope>NUCLEOTIDE SEQUENCE</scope>
    <source>
        <strain evidence="8">S0AB</strain>
    </source>
</reference>
<dbReference type="Proteomes" id="UP001139263">
    <property type="component" value="Unassembled WGS sequence"/>
</dbReference>
<keyword evidence="2" id="KW-0813">Transport</keyword>
<feature type="transmembrane region" description="Helical" evidence="6">
    <location>
        <begin position="114"/>
        <end position="132"/>
    </location>
</feature>
<evidence type="ECO:0000256" key="6">
    <source>
        <dbReference type="SAM" id="Phobius"/>
    </source>
</evidence>
<evidence type="ECO:0000313" key="8">
    <source>
        <dbReference type="EMBL" id="MCI0182544.1"/>
    </source>
</evidence>
<dbReference type="InterPro" id="IPR036259">
    <property type="entry name" value="MFS_trans_sf"/>
</dbReference>
<feature type="transmembrane region" description="Helical" evidence="6">
    <location>
        <begin position="81"/>
        <end position="108"/>
    </location>
</feature>
<feature type="transmembrane region" description="Helical" evidence="6">
    <location>
        <begin position="306"/>
        <end position="327"/>
    </location>
</feature>